<dbReference type="Gene3D" id="1.10.510.10">
    <property type="entry name" value="Transferase(Phosphotransferase) domain 1"/>
    <property type="match status" value="1"/>
</dbReference>
<dbReference type="PANTHER" id="PTHR27009">
    <property type="entry name" value="RUST RESISTANCE KINASE LR10-RELATED"/>
    <property type="match status" value="1"/>
</dbReference>
<proteinExistence type="predicted"/>
<keyword evidence="10" id="KW-1185">Reference proteome</keyword>
<reference evidence="9 10" key="1">
    <citation type="submission" date="2024-03" db="EMBL/GenBank/DDBJ databases">
        <authorList>
            <person name="Martinez-Hernandez J."/>
        </authorList>
    </citation>
    <scope>NUCLEOTIDE SEQUENCE [LARGE SCALE GENOMIC DNA]</scope>
</reference>
<evidence type="ECO:0000313" key="10">
    <source>
        <dbReference type="Proteomes" id="UP001497480"/>
    </source>
</evidence>
<keyword evidence="2" id="KW-0418">Kinase</keyword>
<dbReference type="SUPFAM" id="SSF56112">
    <property type="entry name" value="Protein kinase-like (PK-like)"/>
    <property type="match status" value="1"/>
</dbReference>
<keyword evidence="4" id="KW-0732">Signal</keyword>
<dbReference type="Proteomes" id="UP001497480">
    <property type="component" value="Unassembled WGS sequence"/>
</dbReference>
<keyword evidence="3" id="KW-0812">Transmembrane</keyword>
<evidence type="ECO:0000256" key="7">
    <source>
        <dbReference type="ARBA" id="ARBA00023180"/>
    </source>
</evidence>
<dbReference type="InterPro" id="IPR045874">
    <property type="entry name" value="LRK10/LRL21-25-like"/>
</dbReference>
<name>A0AAV1X8Q8_LUPLU</name>
<evidence type="ECO:0000313" key="9">
    <source>
        <dbReference type="EMBL" id="CAL0318085.1"/>
    </source>
</evidence>
<dbReference type="PROSITE" id="PS50011">
    <property type="entry name" value="PROTEIN_KINASE_DOM"/>
    <property type="match status" value="1"/>
</dbReference>
<keyword evidence="5" id="KW-1133">Transmembrane helix</keyword>
<evidence type="ECO:0000256" key="2">
    <source>
        <dbReference type="ARBA" id="ARBA00022527"/>
    </source>
</evidence>
<gene>
    <name evidence="9" type="ORF">LLUT_LOCUS19145</name>
</gene>
<dbReference type="EMBL" id="CAXHTB010000013">
    <property type="protein sequence ID" value="CAL0318085.1"/>
    <property type="molecule type" value="Genomic_DNA"/>
</dbReference>
<dbReference type="GO" id="GO:0016020">
    <property type="term" value="C:membrane"/>
    <property type="evidence" value="ECO:0007669"/>
    <property type="project" value="UniProtKB-SubCell"/>
</dbReference>
<dbReference type="InterPro" id="IPR011009">
    <property type="entry name" value="Kinase-like_dom_sf"/>
</dbReference>
<evidence type="ECO:0000259" key="8">
    <source>
        <dbReference type="PROSITE" id="PS50011"/>
    </source>
</evidence>
<evidence type="ECO:0000256" key="6">
    <source>
        <dbReference type="ARBA" id="ARBA00023136"/>
    </source>
</evidence>
<evidence type="ECO:0000256" key="5">
    <source>
        <dbReference type="ARBA" id="ARBA00022989"/>
    </source>
</evidence>
<evidence type="ECO:0000256" key="4">
    <source>
        <dbReference type="ARBA" id="ARBA00022729"/>
    </source>
</evidence>
<dbReference type="Pfam" id="PF00069">
    <property type="entry name" value="Pkinase"/>
    <property type="match status" value="1"/>
</dbReference>
<protein>
    <recommendedName>
        <fullName evidence="8">Protein kinase domain-containing protein</fullName>
    </recommendedName>
</protein>
<keyword evidence="7" id="KW-0325">Glycoprotein</keyword>
<comment type="caution">
    <text evidence="9">The sequence shown here is derived from an EMBL/GenBank/DDBJ whole genome shotgun (WGS) entry which is preliminary data.</text>
</comment>
<dbReference type="InterPro" id="IPR000719">
    <property type="entry name" value="Prot_kinase_dom"/>
</dbReference>
<keyword evidence="6" id="KW-0472">Membrane</keyword>
<keyword evidence="2" id="KW-0808">Transferase</keyword>
<dbReference type="AlphaFoldDB" id="A0AAV1X8Q8"/>
<evidence type="ECO:0000256" key="1">
    <source>
        <dbReference type="ARBA" id="ARBA00004479"/>
    </source>
</evidence>
<feature type="domain" description="Protein kinase" evidence="8">
    <location>
        <begin position="1"/>
        <end position="129"/>
    </location>
</feature>
<accession>A0AAV1X8Q8</accession>
<keyword evidence="2" id="KW-0723">Serine/threonine-protein kinase</keyword>
<dbReference type="GO" id="GO:0004674">
    <property type="term" value="F:protein serine/threonine kinase activity"/>
    <property type="evidence" value="ECO:0007669"/>
    <property type="project" value="UniProtKB-KW"/>
</dbReference>
<organism evidence="9 10">
    <name type="scientific">Lupinus luteus</name>
    <name type="common">European yellow lupine</name>
    <dbReference type="NCBI Taxonomy" id="3873"/>
    <lineage>
        <taxon>Eukaryota</taxon>
        <taxon>Viridiplantae</taxon>
        <taxon>Streptophyta</taxon>
        <taxon>Embryophyta</taxon>
        <taxon>Tracheophyta</taxon>
        <taxon>Spermatophyta</taxon>
        <taxon>Magnoliopsida</taxon>
        <taxon>eudicotyledons</taxon>
        <taxon>Gunneridae</taxon>
        <taxon>Pentapetalae</taxon>
        <taxon>rosids</taxon>
        <taxon>fabids</taxon>
        <taxon>Fabales</taxon>
        <taxon>Fabaceae</taxon>
        <taxon>Papilionoideae</taxon>
        <taxon>50 kb inversion clade</taxon>
        <taxon>genistoids sensu lato</taxon>
        <taxon>core genistoids</taxon>
        <taxon>Genisteae</taxon>
        <taxon>Lupinus</taxon>
    </lineage>
</organism>
<evidence type="ECO:0000256" key="3">
    <source>
        <dbReference type="ARBA" id="ARBA00022692"/>
    </source>
</evidence>
<dbReference type="GO" id="GO:0005524">
    <property type="term" value="F:ATP binding"/>
    <property type="evidence" value="ECO:0007669"/>
    <property type="project" value="InterPro"/>
</dbReference>
<sequence length="142" mass="16209">MLVARGTIGYIAPEVFCRNIGVVSYKSDVYSFGMLVLEMVGGRKNINVEVECTSEIYFPYWIYKRIELNEELALRNIMDDSDREKIKKMILVSLWCIQTNPSDRPTMHRVVEMLEGNVETLQVPPKPFLSSPSVSPHSSPSH</sequence>
<comment type="subcellular location">
    <subcellularLocation>
        <location evidence="1">Membrane</location>
        <topology evidence="1">Single-pass type I membrane protein</topology>
    </subcellularLocation>
</comment>